<dbReference type="InterPro" id="IPR007021">
    <property type="entry name" value="DUF659"/>
</dbReference>
<dbReference type="InterPro" id="IPR012337">
    <property type="entry name" value="RNaseH-like_sf"/>
</dbReference>
<evidence type="ECO:0000313" key="2">
    <source>
        <dbReference type="EMBL" id="RVW73966.1"/>
    </source>
</evidence>
<dbReference type="SUPFAM" id="SSF53098">
    <property type="entry name" value="Ribonuclease H-like"/>
    <property type="match status" value="1"/>
</dbReference>
<dbReference type="PANTHER" id="PTHR32166">
    <property type="entry name" value="OSJNBA0013A04.12 PROTEIN"/>
    <property type="match status" value="1"/>
</dbReference>
<comment type="caution">
    <text evidence="2">The sequence shown here is derived from an EMBL/GenBank/DDBJ whole genome shotgun (WGS) entry which is preliminary data.</text>
</comment>
<organism evidence="2 3">
    <name type="scientific">Vitis vinifera</name>
    <name type="common">Grape</name>
    <dbReference type="NCBI Taxonomy" id="29760"/>
    <lineage>
        <taxon>Eukaryota</taxon>
        <taxon>Viridiplantae</taxon>
        <taxon>Streptophyta</taxon>
        <taxon>Embryophyta</taxon>
        <taxon>Tracheophyta</taxon>
        <taxon>Spermatophyta</taxon>
        <taxon>Magnoliopsida</taxon>
        <taxon>eudicotyledons</taxon>
        <taxon>Gunneridae</taxon>
        <taxon>Pentapetalae</taxon>
        <taxon>rosids</taxon>
        <taxon>Vitales</taxon>
        <taxon>Vitaceae</taxon>
        <taxon>Viteae</taxon>
        <taxon>Vitis</taxon>
    </lineage>
</organism>
<reference evidence="2 3" key="1">
    <citation type="journal article" date="2018" name="PLoS Genet.">
        <title>Population sequencing reveals clonal diversity and ancestral inbreeding in the grapevine cultivar Chardonnay.</title>
        <authorList>
            <person name="Roach M.J."/>
            <person name="Johnson D.L."/>
            <person name="Bohlmann J."/>
            <person name="van Vuuren H.J."/>
            <person name="Jones S.J."/>
            <person name="Pretorius I.S."/>
            <person name="Schmidt S.A."/>
            <person name="Borneman A.R."/>
        </authorList>
    </citation>
    <scope>NUCLEOTIDE SEQUENCE [LARGE SCALE GENOMIC DNA]</scope>
    <source>
        <strain evidence="3">cv. Chardonnay</strain>
        <tissue evidence="2">Leaf</tissue>
    </source>
</reference>
<gene>
    <name evidence="2" type="ORF">CK203_053137</name>
</gene>
<evidence type="ECO:0000313" key="3">
    <source>
        <dbReference type="Proteomes" id="UP000288805"/>
    </source>
</evidence>
<protein>
    <recommendedName>
        <fullName evidence="1">DUF659 domain-containing protein</fullName>
    </recommendedName>
</protein>
<dbReference type="Pfam" id="PF04937">
    <property type="entry name" value="DUF659"/>
    <property type="match status" value="1"/>
</dbReference>
<dbReference type="Proteomes" id="UP000288805">
    <property type="component" value="Unassembled WGS sequence"/>
</dbReference>
<dbReference type="AlphaFoldDB" id="A0A438GP29"/>
<name>A0A438GP29_VITVI</name>
<sequence length="638" mass="72843">MKQHLAGVKGDFGPCKSIPPNVRFQMENSLQEFVNSKKTTQETYECRNPYGPNVSQFEGDMVEGEEKVQEMQSPMAASSGKRKKSTVDKYFAPRNTQGAQPSMRSVIAGKEAIWRVDMAIERFFYDACIPTNAVNSFHFKQMLNAISPFGPGYKGPNYHQLWVNLLKNAKKEVQLLVDSYHPIWAKVRCTIMDNVKDANNLFLLFDEVIEWVGQLNVVHIVIDNATNYVVAGRLISHKHKHINWSPCATHCLNLIFKDIEILRPGVTRFATTFIALKSLHDHKHDLQALVTRENGDLDIKNLKQNIQKCRSQLSGSFRRTPVHCAKWLRNSRSKRLISQPCKNLPSAWSDLLAMATAAVVFCFLHSVFPLSVVLSLHTLNDFGKGLWSSKAWFFMNLSFPLLCHEFQRTLLNLGLLCFGRDLAYTSCEVLQPVDEDQPVELDVEELENLLYEKCSIPINEVEGSSSHIDDEDGGGVAIEGLDMENLVFQMLIFILHIPLFIPIYDNNHWHIHIIKISTTRVEILSSLPLHRGNDISAGMRRLSQTTDKAFHAHGMHMHLEDKIHIYRLSVVVNLLMNEANNVKDKVIQACPLFVNERVEVVKVFMVKRWLEILVEKEQKSLLEVKEQTQSSWLTRNTS</sequence>
<dbReference type="EMBL" id="QGNW01000379">
    <property type="protein sequence ID" value="RVW73966.1"/>
    <property type="molecule type" value="Genomic_DNA"/>
</dbReference>
<accession>A0A438GP29</accession>
<dbReference type="PANTHER" id="PTHR32166:SF121">
    <property type="entry name" value="DUF659 DOMAIN-CONTAINING PROTEIN"/>
    <property type="match status" value="1"/>
</dbReference>
<evidence type="ECO:0000259" key="1">
    <source>
        <dbReference type="Pfam" id="PF04937"/>
    </source>
</evidence>
<proteinExistence type="predicted"/>
<feature type="domain" description="DUF659" evidence="1">
    <location>
        <begin position="193"/>
        <end position="260"/>
    </location>
</feature>